<reference evidence="1" key="1">
    <citation type="submission" date="2020-07" db="EMBL/GenBank/DDBJ databases">
        <title>The High-quality genome of the commercially important snow crab, Chionoecetes opilio.</title>
        <authorList>
            <person name="Jeong J.-H."/>
            <person name="Ryu S."/>
        </authorList>
    </citation>
    <scope>NUCLEOTIDE SEQUENCE</scope>
    <source>
        <strain evidence="1">MADBK_172401_WGS</strain>
        <tissue evidence="1">Digestive gland</tissue>
    </source>
</reference>
<dbReference type="AlphaFoldDB" id="A0A8J5CLW4"/>
<organism evidence="1 2">
    <name type="scientific">Chionoecetes opilio</name>
    <name type="common">Atlantic snow crab</name>
    <name type="synonym">Cancer opilio</name>
    <dbReference type="NCBI Taxonomy" id="41210"/>
    <lineage>
        <taxon>Eukaryota</taxon>
        <taxon>Metazoa</taxon>
        <taxon>Ecdysozoa</taxon>
        <taxon>Arthropoda</taxon>
        <taxon>Crustacea</taxon>
        <taxon>Multicrustacea</taxon>
        <taxon>Malacostraca</taxon>
        <taxon>Eumalacostraca</taxon>
        <taxon>Eucarida</taxon>
        <taxon>Decapoda</taxon>
        <taxon>Pleocyemata</taxon>
        <taxon>Brachyura</taxon>
        <taxon>Eubrachyura</taxon>
        <taxon>Majoidea</taxon>
        <taxon>Majidae</taxon>
        <taxon>Chionoecetes</taxon>
    </lineage>
</organism>
<proteinExistence type="predicted"/>
<protein>
    <submittedName>
        <fullName evidence="1">Uncharacterized protein</fullName>
    </submittedName>
</protein>
<dbReference type="Proteomes" id="UP000770661">
    <property type="component" value="Unassembled WGS sequence"/>
</dbReference>
<name>A0A8J5CLW4_CHIOP</name>
<sequence>MVLNLVHNVWLDIRDVTAPFQQRGVCTSAPDLGVRRNLLGILAPDVKVTRIIPTNDAVILLTSSDADTYALFMEARLKRLTEGGFTAVMLPELRSSRSVICFRLDELVCEHPPAEIKADLEKAHGWARVEDIYKFPHSKK</sequence>
<evidence type="ECO:0000313" key="1">
    <source>
        <dbReference type="EMBL" id="KAG0715204.1"/>
    </source>
</evidence>
<evidence type="ECO:0000313" key="2">
    <source>
        <dbReference type="Proteomes" id="UP000770661"/>
    </source>
</evidence>
<gene>
    <name evidence="1" type="ORF">GWK47_001360</name>
</gene>
<keyword evidence="2" id="KW-1185">Reference proteome</keyword>
<accession>A0A8J5CLW4</accession>
<dbReference type="EMBL" id="JACEEZ010019917">
    <property type="protein sequence ID" value="KAG0715204.1"/>
    <property type="molecule type" value="Genomic_DNA"/>
</dbReference>
<comment type="caution">
    <text evidence="1">The sequence shown here is derived from an EMBL/GenBank/DDBJ whole genome shotgun (WGS) entry which is preliminary data.</text>
</comment>